<dbReference type="Proteomes" id="UP000076552">
    <property type="component" value="Unassembled WGS sequence"/>
</dbReference>
<gene>
    <name evidence="12" type="ORF">CT0861_01559</name>
</gene>
<keyword evidence="7" id="KW-0862">Zinc</keyword>
<keyword evidence="9" id="KW-1015">Disulfide bond</keyword>
<feature type="region of interest" description="Disordered" evidence="10">
    <location>
        <begin position="1"/>
        <end position="133"/>
    </location>
</feature>
<dbReference type="InterPro" id="IPR008754">
    <property type="entry name" value="Peptidase_M43"/>
</dbReference>
<feature type="compositionally biased region" description="Low complexity" evidence="10">
    <location>
        <begin position="88"/>
        <end position="100"/>
    </location>
</feature>
<dbReference type="EMBL" id="LFIV01000002">
    <property type="protein sequence ID" value="KZL78478.1"/>
    <property type="molecule type" value="Genomic_DNA"/>
</dbReference>
<evidence type="ECO:0000313" key="13">
    <source>
        <dbReference type="Proteomes" id="UP000076552"/>
    </source>
</evidence>
<organism evidence="12 13">
    <name type="scientific">Colletotrichum tofieldiae</name>
    <dbReference type="NCBI Taxonomy" id="708197"/>
    <lineage>
        <taxon>Eukaryota</taxon>
        <taxon>Fungi</taxon>
        <taxon>Dikarya</taxon>
        <taxon>Ascomycota</taxon>
        <taxon>Pezizomycotina</taxon>
        <taxon>Sordariomycetes</taxon>
        <taxon>Hypocreomycetidae</taxon>
        <taxon>Glomerellales</taxon>
        <taxon>Glomerellaceae</taxon>
        <taxon>Colletotrichum</taxon>
        <taxon>Colletotrichum spaethianum species complex</taxon>
    </lineage>
</organism>
<comment type="caution">
    <text evidence="12">The sequence shown here is derived from an EMBL/GenBank/DDBJ whole genome shotgun (WGS) entry which is preliminary data.</text>
</comment>
<evidence type="ECO:0000256" key="4">
    <source>
        <dbReference type="ARBA" id="ARBA00022723"/>
    </source>
</evidence>
<proteinExistence type="inferred from homology"/>
<dbReference type="InterPro" id="IPR024079">
    <property type="entry name" value="MetalloPept_cat_dom_sf"/>
</dbReference>
<evidence type="ECO:0000313" key="12">
    <source>
        <dbReference type="EMBL" id="KZL78478.1"/>
    </source>
</evidence>
<feature type="compositionally biased region" description="Low complexity" evidence="10">
    <location>
        <begin position="114"/>
        <end position="129"/>
    </location>
</feature>
<dbReference type="Pfam" id="PF05572">
    <property type="entry name" value="Peptidase_M43"/>
    <property type="match status" value="1"/>
</dbReference>
<evidence type="ECO:0000256" key="3">
    <source>
        <dbReference type="ARBA" id="ARBA00022670"/>
    </source>
</evidence>
<dbReference type="SUPFAM" id="SSF55486">
    <property type="entry name" value="Metalloproteases ('zincins'), catalytic domain"/>
    <property type="match status" value="1"/>
</dbReference>
<comment type="function">
    <text evidence="1">Secreted metalloproteinase that allows assimilation of proteinaceous substrates.</text>
</comment>
<dbReference type="STRING" id="708197.A0A161W479"/>
<feature type="compositionally biased region" description="Polar residues" evidence="10">
    <location>
        <begin position="59"/>
        <end position="87"/>
    </location>
</feature>
<keyword evidence="6" id="KW-0378">Hydrolase</keyword>
<dbReference type="PANTHER" id="PTHR47466:SF1">
    <property type="entry name" value="METALLOPROTEASE MEP1 (AFU_ORTHOLOGUE AFUA_1G07730)-RELATED"/>
    <property type="match status" value="1"/>
</dbReference>
<dbReference type="GO" id="GO:0046872">
    <property type="term" value="F:metal ion binding"/>
    <property type="evidence" value="ECO:0007669"/>
    <property type="project" value="UniProtKB-KW"/>
</dbReference>
<evidence type="ECO:0000259" key="11">
    <source>
        <dbReference type="Pfam" id="PF05572"/>
    </source>
</evidence>
<evidence type="ECO:0000256" key="7">
    <source>
        <dbReference type="ARBA" id="ARBA00022833"/>
    </source>
</evidence>
<keyword evidence="3" id="KW-0645">Protease</keyword>
<evidence type="ECO:0000256" key="10">
    <source>
        <dbReference type="SAM" id="MobiDB-lite"/>
    </source>
</evidence>
<dbReference type="Gene3D" id="3.40.390.10">
    <property type="entry name" value="Collagenase (Catalytic Domain)"/>
    <property type="match status" value="1"/>
</dbReference>
<evidence type="ECO:0000256" key="2">
    <source>
        <dbReference type="ARBA" id="ARBA00008721"/>
    </source>
</evidence>
<evidence type="ECO:0000256" key="8">
    <source>
        <dbReference type="ARBA" id="ARBA00023049"/>
    </source>
</evidence>
<keyword evidence="8" id="KW-0482">Metalloprotease</keyword>
<dbReference type="AlphaFoldDB" id="A0A161W479"/>
<feature type="domain" description="Peptidase M43 pregnancy-associated plasma-A" evidence="11">
    <location>
        <begin position="398"/>
        <end position="495"/>
    </location>
</feature>
<name>A0A161W479_9PEZI</name>
<evidence type="ECO:0000256" key="5">
    <source>
        <dbReference type="ARBA" id="ARBA00022729"/>
    </source>
</evidence>
<reference evidence="12 13" key="1">
    <citation type="submission" date="2015-06" db="EMBL/GenBank/DDBJ databases">
        <title>Survival trade-offs in plant roots during colonization by closely related pathogenic and mutualistic fungi.</title>
        <authorList>
            <person name="Hacquard S."/>
            <person name="Kracher B."/>
            <person name="Hiruma K."/>
            <person name="Weinman A."/>
            <person name="Muench P."/>
            <person name="Garrido Oter R."/>
            <person name="Ver Loren van Themaat E."/>
            <person name="Dallerey J.-F."/>
            <person name="Damm U."/>
            <person name="Henrissat B."/>
            <person name="Lespinet O."/>
            <person name="Thon M."/>
            <person name="Kemen E."/>
            <person name="McHardy A.C."/>
            <person name="Schulze-Lefert P."/>
            <person name="O'Connell R.J."/>
        </authorList>
    </citation>
    <scope>NUCLEOTIDE SEQUENCE [LARGE SCALE GENOMIC DNA]</scope>
    <source>
        <strain evidence="12 13">0861</strain>
    </source>
</reference>
<feature type="compositionally biased region" description="Polar residues" evidence="10">
    <location>
        <begin position="8"/>
        <end position="23"/>
    </location>
</feature>
<evidence type="ECO:0000256" key="9">
    <source>
        <dbReference type="ARBA" id="ARBA00023157"/>
    </source>
</evidence>
<evidence type="ECO:0000256" key="6">
    <source>
        <dbReference type="ARBA" id="ARBA00022801"/>
    </source>
</evidence>
<accession>A0A161W479</accession>
<dbReference type="PANTHER" id="PTHR47466">
    <property type="match status" value="1"/>
</dbReference>
<comment type="similarity">
    <text evidence="2">Belongs to the peptidase M43B family.</text>
</comment>
<dbReference type="GO" id="GO:0006508">
    <property type="term" value="P:proteolysis"/>
    <property type="evidence" value="ECO:0007669"/>
    <property type="project" value="UniProtKB-KW"/>
</dbReference>
<sequence>MSNKDRQTIISLNEPETSGTPQVKSVAASGGPGTSPKGTAVPSGGTAAPSRGGDRTIEPTPNSPISNTKQGTQVQSDSPQASDNIASGQTQATAAATTGAPRVSGGQAVNGTDGTASARSRSGAGSLGADGVTATASSPELATTVAFAAQPSDGFRVINETAVEAMPESNIPTPPDVATADQLRAELTVNIPDQAINEKNAKAIAVLETAYFEYFVNKDPAPVDIGKISIPANISQCQNKYSEKLTKRKGFVDEVLDWVPLMSRDLRGFDNCKAVDSLEVGVYFHYMRSSPTAARPNELEARVKAQVEALNEALGAVKINFRFMALNWWEPKANEDWSKVSRRENKLKEWQNRTRAPGKLVLTVWILNGLRSGDKDDQELNSYATFPNEKLDEADGIVIEEAHVQGGDATTLIHDVGHWFGLGHTFDSIGQDCVIQDGLTNATQTSGNRDVVYQCSQVTCAGGPAVEINNYMSYSSCRGKTPRDGFTTDQKARMFANALQFRRGYESGECMPDGTAAVKKRSSMQDLLDGKCPDVDKQANILMNAPHSSGKTLSSSTGRVWAVVAAPWALKLFLF</sequence>
<keyword evidence="4" id="KW-0479">Metal-binding</keyword>
<protein>
    <recommendedName>
        <fullName evidence="11">Peptidase M43 pregnancy-associated plasma-A domain-containing protein</fullName>
    </recommendedName>
</protein>
<keyword evidence="5" id="KW-0732">Signal</keyword>
<keyword evidence="13" id="KW-1185">Reference proteome</keyword>
<evidence type="ECO:0000256" key="1">
    <source>
        <dbReference type="ARBA" id="ARBA00003174"/>
    </source>
</evidence>
<dbReference type="GO" id="GO:0008237">
    <property type="term" value="F:metallopeptidase activity"/>
    <property type="evidence" value="ECO:0007669"/>
    <property type="project" value="UniProtKB-KW"/>
</dbReference>